<evidence type="ECO:0000256" key="2">
    <source>
        <dbReference type="ARBA" id="ARBA00022729"/>
    </source>
</evidence>
<evidence type="ECO:0000256" key="3">
    <source>
        <dbReference type="ARBA" id="ARBA00022771"/>
    </source>
</evidence>
<dbReference type="SUPFAM" id="SSF57850">
    <property type="entry name" value="RING/U-box"/>
    <property type="match status" value="1"/>
</dbReference>
<dbReference type="CDD" id="cd02249">
    <property type="entry name" value="ZZ"/>
    <property type="match status" value="1"/>
</dbReference>
<dbReference type="GO" id="GO:0016787">
    <property type="term" value="F:hydrolase activity"/>
    <property type="evidence" value="ECO:0007669"/>
    <property type="project" value="UniProtKB-KW"/>
</dbReference>
<dbReference type="InterPro" id="IPR029071">
    <property type="entry name" value="Ubiquitin-like_domsf"/>
</dbReference>
<feature type="region of interest" description="Disordered" evidence="6">
    <location>
        <begin position="1542"/>
        <end position="1561"/>
    </location>
</feature>
<keyword evidence="5" id="KW-0862">Zinc</keyword>
<dbReference type="SUPFAM" id="SSF54236">
    <property type="entry name" value="Ubiquitin-like"/>
    <property type="match status" value="1"/>
</dbReference>
<proteinExistence type="predicted"/>
<dbReference type="OrthoDB" id="428401at2759"/>
<dbReference type="InterPro" id="IPR000433">
    <property type="entry name" value="Znf_ZZ"/>
</dbReference>
<dbReference type="Proteomes" id="UP000186817">
    <property type="component" value="Unassembled WGS sequence"/>
</dbReference>
<dbReference type="InterPro" id="IPR029052">
    <property type="entry name" value="Metallo-depent_PP-like"/>
</dbReference>
<protein>
    <submittedName>
        <fullName evidence="8">Purple acid phosphatase 7</fullName>
    </submittedName>
</protein>
<organism evidence="8 9">
    <name type="scientific">Symbiodinium microadriaticum</name>
    <name type="common">Dinoflagellate</name>
    <name type="synonym">Zooxanthella microadriatica</name>
    <dbReference type="NCBI Taxonomy" id="2951"/>
    <lineage>
        <taxon>Eukaryota</taxon>
        <taxon>Sar</taxon>
        <taxon>Alveolata</taxon>
        <taxon>Dinophyceae</taxon>
        <taxon>Suessiales</taxon>
        <taxon>Symbiodiniaceae</taxon>
        <taxon>Symbiodinium</taxon>
    </lineage>
</organism>
<dbReference type="SMART" id="SM00291">
    <property type="entry name" value="ZnF_ZZ"/>
    <property type="match status" value="1"/>
</dbReference>
<keyword evidence="9" id="KW-1185">Reference proteome</keyword>
<evidence type="ECO:0000313" key="9">
    <source>
        <dbReference type="Proteomes" id="UP000186817"/>
    </source>
</evidence>
<feature type="domain" description="Ubiquitin-like" evidence="7">
    <location>
        <begin position="694"/>
        <end position="762"/>
    </location>
</feature>
<sequence>MGFEVRGLSNWKSDTGKHEIRVGYTLSEMSFSSGCDLEPASLCSLELNMLARLVVAPVILLMRKAVFVHFSALDVQRWCWVSLDGSSGFARTEVSFLNGKSLNSLVLWVEQRLKEIRKLDGGTVAEVRASRRYDGQCRYLSKPGVAHSDNLLTNLHVEALREMPIMHAPHTKGKFMLDWPRTISKYFTKGLLSRAPAVCSACRAMASQGVPASQHSYRSPPVLRGAAAALASALAGGAGAGPLEVTKPLLQLKDVLLAENADSSDDAAKRAVSLRTGFSNALRNELLERPFGKKLLDGASRAPKVRVEVRATAARFLHSEAFTIGRAAECDVQATGDPTASRLQLLVVSLPAGLVIVDAWSGGGTRMVRRSGAVEVLPSSIPQHRTAIFVPHEERVTLLIGARTSVTLGPAVNTLPKTALATPRMTTKSIIEAQASAAKATPSQLPKASVPAAIPREVLQAAPSAASASEAPATASPKLAPAAAGMCSKSINATRTTLRQQQLGCHREHLSAPSETALQEIRDVLDGFGAPPAPDDPSGSSATWTCQACKVVQKTRGWQCPFKHRYCRACLHSRAMSESAPGCPNQACGYLLGNADLQELRVPAERIQAITAARGGQKPLCPDEGASQLVCSLHCGAAVKRPADEKARKSWLCHCGAPPVCTACGSTPYHYHGSCKEVRQLRKRWLEWAHRGGREVVVCTPSGRLIEVDFNKDGTVHALKEQLQSQVGESPARMILLCGDKVLQDDCKLDDTGSSSGLTLVMSSLPTGRFELFSSDEGPAGPNTTADVTAEFQSSGAFCITIKETEITSDDEDEDYDEYEAGAAWDHEYTGICVVDGHELKLAISDSKRMGRFEAYHSLQRRAKRKATTQKRALREAIEIGSQQTADSQDEESCFGNMYLVKKTTSSDYDYEEGSFRDRNTSFWTSMPGVPRKPFCSIRVQQERQHRKAMLRLTRLALLPLAVSGGCVELLVMGDYGTRDRRQASVAQGLAAVAGARQPAAVAAIGDNIYPDGAENNPWLVARWWRDVYLGYDSLNRPWHVITGNHDWRTDGRVERDFTSSSENRGSHWQMPDFWYKKRYESDGLTVDAFYIDTQVWKGSRTVDRSIGNQARQRQIDWLFSELEKSTADWKIVLGHHPVYSAGNHGMTEVLHRELDPKLREYGVPLYFAGHDHSKQVIHYEGLSYVISGAGGAWARPRSNQYPEGSLKHYFADPGFVGLQICDKRKATVTLYAAGGEVQATWPVENSVRRGQTRMALRLASQKEVFAAATCAEGIQLKDVEKWCSRDGCRVLADSPEKSCKAFCSGQSLRCVAAWTQHEDAETCLAFNYCPVAAPGLRHGFKPLLRRTSDEQQLDLPMHGVKAEHLPVKSPKAAATPAQAAKIAKAQNAALGGSGVRHLLTVCSICGSGGKGILGPRFRCIHCPNFSVCQKCEPKLASQHPEGHVFQIMFEDDLDWERVQTPFPRGVRARLRGNAEVATTGGATAGRKRRLSSEGVLRGQKRGKYQLELTDGSGILEVTVHQIQPLLALKQAQTHCEDALGGADALSGADQGNPPPNSVSMRAPYREEVDHIARGKAPASEFKICKRNKGNKSASDNVASQFGVAYKAMQLQEFGLGVRPSALKPRGFWAMGLRREAPAVISPWIGLTRTFKREAGRGERQTRERNKKLALTRAGIPICNGPETIAAAAQSALDVIYSRLADSLGQHGLQAISWVLQGQDHSSSKGGGQVNRHLSDMEGGELSRKMIRKVGAGESFMRNMDHSSEASVTNLESLVTMTQELCKGRDTKVRAAVPFTFAR</sequence>
<comment type="caution">
    <text evidence="8">The sequence shown here is derived from an EMBL/GenBank/DDBJ whole genome shotgun (WGS) entry which is preliminary data.</text>
</comment>
<dbReference type="Gene3D" id="3.30.60.90">
    <property type="match status" value="1"/>
</dbReference>
<keyword evidence="1" id="KW-0479">Metal-binding</keyword>
<dbReference type="SUPFAM" id="SSF56300">
    <property type="entry name" value="Metallo-dependent phosphatases"/>
    <property type="match status" value="1"/>
</dbReference>
<dbReference type="Gene3D" id="3.60.21.10">
    <property type="match status" value="1"/>
</dbReference>
<dbReference type="PANTHER" id="PTHR10161:SF14">
    <property type="entry name" value="TARTRATE-RESISTANT ACID PHOSPHATASE TYPE 5"/>
    <property type="match status" value="1"/>
</dbReference>
<evidence type="ECO:0000256" key="5">
    <source>
        <dbReference type="ARBA" id="ARBA00022833"/>
    </source>
</evidence>
<dbReference type="InterPro" id="IPR051558">
    <property type="entry name" value="Metallophosphoesterase_PAP"/>
</dbReference>
<dbReference type="InterPro" id="IPR000626">
    <property type="entry name" value="Ubiquitin-like_dom"/>
</dbReference>
<evidence type="ECO:0000256" key="6">
    <source>
        <dbReference type="SAM" id="MobiDB-lite"/>
    </source>
</evidence>
<dbReference type="Pfam" id="PF00149">
    <property type="entry name" value="Metallophos"/>
    <property type="match status" value="1"/>
</dbReference>
<dbReference type="Gene3D" id="3.10.20.90">
    <property type="entry name" value="Phosphatidylinositol 3-kinase Catalytic Subunit, Chain A, domain 1"/>
    <property type="match status" value="1"/>
</dbReference>
<keyword evidence="4" id="KW-0378">Hydrolase</keyword>
<keyword evidence="3" id="KW-0863">Zinc-finger</keyword>
<name>A0A1Q9E3T9_SYMMI</name>
<dbReference type="GO" id="GO:0008270">
    <property type="term" value="F:zinc ion binding"/>
    <property type="evidence" value="ECO:0007669"/>
    <property type="project" value="UniProtKB-KW"/>
</dbReference>
<dbReference type="EMBL" id="LSRX01000273">
    <property type="protein sequence ID" value="OLQ02092.1"/>
    <property type="molecule type" value="Genomic_DNA"/>
</dbReference>
<evidence type="ECO:0000313" key="8">
    <source>
        <dbReference type="EMBL" id="OLQ02092.1"/>
    </source>
</evidence>
<dbReference type="Pfam" id="PF00240">
    <property type="entry name" value="ubiquitin"/>
    <property type="match status" value="1"/>
</dbReference>
<accession>A0A1Q9E3T9</accession>
<dbReference type="InterPro" id="IPR043145">
    <property type="entry name" value="Znf_ZZ_sf"/>
</dbReference>
<feature type="compositionally biased region" description="Low complexity" evidence="6">
    <location>
        <begin position="1542"/>
        <end position="1552"/>
    </location>
</feature>
<keyword evidence="2" id="KW-0732">Signal</keyword>
<evidence type="ECO:0000256" key="1">
    <source>
        <dbReference type="ARBA" id="ARBA00022723"/>
    </source>
</evidence>
<dbReference type="InterPro" id="IPR004843">
    <property type="entry name" value="Calcineurin-like_PHP"/>
</dbReference>
<evidence type="ECO:0000259" key="7">
    <source>
        <dbReference type="PROSITE" id="PS50053"/>
    </source>
</evidence>
<dbReference type="PANTHER" id="PTHR10161">
    <property type="entry name" value="TARTRATE-RESISTANT ACID PHOSPHATASE TYPE 5"/>
    <property type="match status" value="1"/>
</dbReference>
<dbReference type="PROSITE" id="PS50053">
    <property type="entry name" value="UBIQUITIN_2"/>
    <property type="match status" value="1"/>
</dbReference>
<gene>
    <name evidence="8" type="primary">PAP7</name>
    <name evidence="8" type="ORF">AK812_SmicGene15129</name>
</gene>
<reference evidence="8 9" key="1">
    <citation type="submission" date="2016-02" db="EMBL/GenBank/DDBJ databases">
        <title>Genome analysis of coral dinoflagellate symbionts highlights evolutionary adaptations to a symbiotic lifestyle.</title>
        <authorList>
            <person name="Aranda M."/>
            <person name="Li Y."/>
            <person name="Liew Y.J."/>
            <person name="Baumgarten S."/>
            <person name="Simakov O."/>
            <person name="Wilson M."/>
            <person name="Piel J."/>
            <person name="Ashoor H."/>
            <person name="Bougouffa S."/>
            <person name="Bajic V.B."/>
            <person name="Ryu T."/>
            <person name="Ravasi T."/>
            <person name="Bayer T."/>
            <person name="Micklem G."/>
            <person name="Kim H."/>
            <person name="Bhak J."/>
            <person name="Lajeunesse T.C."/>
            <person name="Voolstra C.R."/>
        </authorList>
    </citation>
    <scope>NUCLEOTIDE SEQUENCE [LARGE SCALE GENOMIC DNA]</scope>
    <source>
        <strain evidence="8 9">CCMP2467</strain>
    </source>
</reference>
<dbReference type="CDD" id="cd17039">
    <property type="entry name" value="Ubl_ubiquitin_like"/>
    <property type="match status" value="1"/>
</dbReference>
<evidence type="ECO:0000256" key="4">
    <source>
        <dbReference type="ARBA" id="ARBA00022801"/>
    </source>
</evidence>